<evidence type="ECO:0000313" key="1">
    <source>
        <dbReference type="EMBL" id="CAH3018605.1"/>
    </source>
</evidence>
<accession>A0ABN8LS43</accession>
<keyword evidence="2" id="KW-1185">Reference proteome</keyword>
<evidence type="ECO:0000313" key="2">
    <source>
        <dbReference type="Proteomes" id="UP001159427"/>
    </source>
</evidence>
<organism evidence="1 2">
    <name type="scientific">Porites evermanni</name>
    <dbReference type="NCBI Taxonomy" id="104178"/>
    <lineage>
        <taxon>Eukaryota</taxon>
        <taxon>Metazoa</taxon>
        <taxon>Cnidaria</taxon>
        <taxon>Anthozoa</taxon>
        <taxon>Hexacorallia</taxon>
        <taxon>Scleractinia</taxon>
        <taxon>Fungiina</taxon>
        <taxon>Poritidae</taxon>
        <taxon>Porites</taxon>
    </lineage>
</organism>
<name>A0ABN8LS43_9CNID</name>
<protein>
    <submittedName>
        <fullName evidence="1">Uncharacterized protein</fullName>
    </submittedName>
</protein>
<feature type="non-terminal residue" evidence="1">
    <location>
        <position position="1"/>
    </location>
</feature>
<reference evidence="1 2" key="1">
    <citation type="submission" date="2022-05" db="EMBL/GenBank/DDBJ databases">
        <authorList>
            <consortium name="Genoscope - CEA"/>
            <person name="William W."/>
        </authorList>
    </citation>
    <scope>NUCLEOTIDE SEQUENCE [LARGE SCALE GENOMIC DNA]</scope>
</reference>
<dbReference type="EMBL" id="CALNXI010000091">
    <property type="protein sequence ID" value="CAH3018605.1"/>
    <property type="molecule type" value="Genomic_DNA"/>
</dbReference>
<sequence length="498" mass="56949">GSKTLYFLSSTMSKFAGSAIAQGPYVGRIDCWSEWKPTSEEPLWLLLSGATDPPKEIGISKRRTRDSQGDRNGAFLAGVTRDLVNMEDEVGTKLFNTVKDLYLTKGAALRHVTMVFKKCKQTKVKPMLYYTGHGEIGTGNWCFADGTISIQEILDMVPVECFHPMIFSDACYSGHWANFCLQKGIFDFHCLAACPEYSTALDTKDEGGDLTLYMTGKKLRPRTEPMYSGGNRLDFPISYGYGTVDYTDFISSHIFNSQNILISQSMHNGYFSGIFASSKLYNPRRAVTWGIKRNCDEFLGFVKKEWKGVNGKSKRIYSLACDEKFGFGVFFMEGYGTCQSILRNTDDIKEKWDEGFKITSCSALYSTFYIIMTKGTKEYHEKQQKWFTRSTWKETNDEIQEGYKERKAITGICYSSGLKLYFVVMSASMGEQCFRWFGKTEGEARRDWENKKYDQGFHPTIIFKDPTDNKILSVMTRDENRSGYVRRSHYKLRQIPLV</sequence>
<gene>
    <name evidence="1" type="ORF">PEVE_00043930</name>
</gene>
<proteinExistence type="predicted"/>
<comment type="caution">
    <text evidence="1">The sequence shown here is derived from an EMBL/GenBank/DDBJ whole genome shotgun (WGS) entry which is preliminary data.</text>
</comment>
<dbReference type="Proteomes" id="UP001159427">
    <property type="component" value="Unassembled WGS sequence"/>
</dbReference>